<organism evidence="1">
    <name type="scientific">Anguilla anguilla</name>
    <name type="common">European freshwater eel</name>
    <name type="synonym">Muraena anguilla</name>
    <dbReference type="NCBI Taxonomy" id="7936"/>
    <lineage>
        <taxon>Eukaryota</taxon>
        <taxon>Metazoa</taxon>
        <taxon>Chordata</taxon>
        <taxon>Craniata</taxon>
        <taxon>Vertebrata</taxon>
        <taxon>Euteleostomi</taxon>
        <taxon>Actinopterygii</taxon>
        <taxon>Neopterygii</taxon>
        <taxon>Teleostei</taxon>
        <taxon>Anguilliformes</taxon>
        <taxon>Anguillidae</taxon>
        <taxon>Anguilla</taxon>
    </lineage>
</organism>
<protein>
    <submittedName>
        <fullName evidence="1">Uncharacterized protein</fullName>
    </submittedName>
</protein>
<name>A0A0E9QR63_ANGAN</name>
<sequence>MASVWGCAGFQAWVRYFNPVHTILESPNSFTIIHNIS</sequence>
<reference evidence="1" key="2">
    <citation type="journal article" date="2015" name="Fish Shellfish Immunol.">
        <title>Early steps in the European eel (Anguilla anguilla)-Vibrio vulnificus interaction in the gills: Role of the RtxA13 toxin.</title>
        <authorList>
            <person name="Callol A."/>
            <person name="Pajuelo D."/>
            <person name="Ebbesson L."/>
            <person name="Teles M."/>
            <person name="MacKenzie S."/>
            <person name="Amaro C."/>
        </authorList>
    </citation>
    <scope>NUCLEOTIDE SEQUENCE</scope>
</reference>
<proteinExistence type="predicted"/>
<dbReference type="AlphaFoldDB" id="A0A0E9QR63"/>
<accession>A0A0E9QR63</accession>
<evidence type="ECO:0000313" key="1">
    <source>
        <dbReference type="EMBL" id="JAH19441.1"/>
    </source>
</evidence>
<reference evidence="1" key="1">
    <citation type="submission" date="2014-11" db="EMBL/GenBank/DDBJ databases">
        <authorList>
            <person name="Amaro Gonzalez C."/>
        </authorList>
    </citation>
    <scope>NUCLEOTIDE SEQUENCE</scope>
</reference>
<dbReference type="EMBL" id="GBXM01089136">
    <property type="protein sequence ID" value="JAH19441.1"/>
    <property type="molecule type" value="Transcribed_RNA"/>
</dbReference>